<keyword evidence="3" id="KW-0677">Repeat</keyword>
<dbReference type="PROSITE" id="PS50096">
    <property type="entry name" value="IQ"/>
    <property type="match status" value="3"/>
</dbReference>
<dbReference type="Pfam" id="PF12796">
    <property type="entry name" value="Ank_2"/>
    <property type="match status" value="1"/>
</dbReference>
<dbReference type="InterPro" id="IPR036770">
    <property type="entry name" value="Ankyrin_rpt-contain_sf"/>
</dbReference>
<dbReference type="Proteomes" id="UP000077755">
    <property type="component" value="Chromosome 8"/>
</dbReference>
<dbReference type="InterPro" id="IPR002909">
    <property type="entry name" value="IPT_dom"/>
</dbReference>
<sequence>MQHSGYNLSDLVQEAQHRWLKPPEVLFILKNYEDSQLTDKPLQKPPGGSLFLFNKRVLRYFRKDGHSWRRKKDGRTVGEAHERLKVGNAEALNCYYAHGELNPNFQRRSYWMLEPAYEHIVLVHYRDITEVRHSGGSILQSSPGSYSTLNQSPSSYTTQVPGTTSFAPEFQEQIQILSNPGSVNGSFQSDIKNDMINISDVIERNEEIYSSPKVDINQALKRLTQQLSLEDNCSGDNESFYDDNGVSHDTEYNVHGQSSIFPNQLQDDSDHRIAQLFPGLCLPHVSFKRSDGYSTEGDGKGHYWQPFEDDFSCNEENAILNELLGSYNNAAPAGSQETHLHIPNENEAFLSPSSKKPVEEEESFEWADLAVNDTFSCPTSVLLPEEAEYFKIATYSPSMNVYGINSDHYSTVFEQVPTERPLEENPSLTVSQKQLFTIHEISPEWGYAHEATKVIVIGSFLCDPSDHVWTCMFGEIEVPVQIIHDGVIRCQAPPSLPGKVTLCLTSSNRESCSEVREFEYRECPSSLPHSKLLEAEASKDSEELLFLVRFVQMLLSDPLISKREISGSGIELLGNVEGNEELWSGVIESLLAGNCTSSGIANWLLQELLKDKLQQWLSSRLQQVNDLQGGSFSKKEQGIIHMVAGMGYEWALKPILNSGVNVNYRDTNGFTALHWAARFGREEMVAALIASGASAEAVTDPTKEAPTGKTPASIAAEYGYLGLAGYLSEVSLTSHLSSLTIAESELSKNSASLEAERTINSISDISTITSEDQQSFRDSLAAVRNTAEAAARIQAAFRAHSFRKRKLKEAAAAAFMANVDSQDQYSLLSNDAQSLSAASKLFFRNTRDYNNAALSIQKKYRGWKSRRDFLAFRQKVVKIQAHVRGHQVRKYYKVICWAVGILEKVVLRWRRGGVGLRGFRNESESIDGIEDKDEDIVTVFRKQKILSIDEAVARVLSMVTSSEARQQYRRMLDKYRQAKAELGGPANAAAAGEAASTSLDMSNMESDGTY</sequence>
<dbReference type="GO" id="GO:0006357">
    <property type="term" value="P:regulation of transcription by RNA polymerase II"/>
    <property type="evidence" value="ECO:0007669"/>
    <property type="project" value="TreeGrafter"/>
</dbReference>
<dbReference type="InterPro" id="IPR002110">
    <property type="entry name" value="Ankyrin_rpt"/>
</dbReference>
<evidence type="ECO:0000256" key="9">
    <source>
        <dbReference type="ARBA" id="ARBA00023125"/>
    </source>
</evidence>
<dbReference type="InterPro" id="IPR013783">
    <property type="entry name" value="Ig-like_fold"/>
</dbReference>
<evidence type="ECO:0000256" key="13">
    <source>
        <dbReference type="PROSITE-ProRule" id="PRU00023"/>
    </source>
</evidence>
<evidence type="ECO:0000256" key="2">
    <source>
        <dbReference type="ARBA" id="ARBA00008267"/>
    </source>
</evidence>
<keyword evidence="8 13" id="KW-0040">ANK repeat</keyword>
<dbReference type="AlphaFoldDB" id="A0AAF0XVQ6"/>
<dbReference type="Gene3D" id="1.25.40.20">
    <property type="entry name" value="Ankyrin repeat-containing domain"/>
    <property type="match status" value="1"/>
</dbReference>
<keyword evidence="11" id="KW-0804">Transcription</keyword>
<evidence type="ECO:0000256" key="4">
    <source>
        <dbReference type="ARBA" id="ARBA00022837"/>
    </source>
</evidence>
<gene>
    <name evidence="16" type="ORF">DCAR_0833215</name>
</gene>
<evidence type="ECO:0000256" key="10">
    <source>
        <dbReference type="ARBA" id="ARBA00023159"/>
    </source>
</evidence>
<dbReference type="EMBL" id="CP093350">
    <property type="protein sequence ID" value="WOH13704.1"/>
    <property type="molecule type" value="Genomic_DNA"/>
</dbReference>
<dbReference type="FunFam" id="1.20.5.190:FF:000003">
    <property type="entry name" value="Calmodulin-binding transcription activator 2"/>
    <property type="match status" value="1"/>
</dbReference>
<feature type="domain" description="CG-1" evidence="15">
    <location>
        <begin position="8"/>
        <end position="134"/>
    </location>
</feature>
<evidence type="ECO:0000256" key="6">
    <source>
        <dbReference type="ARBA" id="ARBA00023015"/>
    </source>
</evidence>
<dbReference type="SMART" id="SM00248">
    <property type="entry name" value="ANK"/>
    <property type="match status" value="2"/>
</dbReference>
<dbReference type="GO" id="GO:0005516">
    <property type="term" value="F:calmodulin binding"/>
    <property type="evidence" value="ECO:0007669"/>
    <property type="project" value="UniProtKB-KW"/>
</dbReference>
<dbReference type="InterPro" id="IPR014756">
    <property type="entry name" value="Ig_E-set"/>
</dbReference>
<dbReference type="PROSITE" id="PS51437">
    <property type="entry name" value="CG_1"/>
    <property type="match status" value="1"/>
</dbReference>
<keyword evidence="10" id="KW-0010">Activator</keyword>
<feature type="region of interest" description="Disordered" evidence="14">
    <location>
        <begin position="140"/>
        <end position="161"/>
    </location>
</feature>
<dbReference type="PANTHER" id="PTHR23335:SF1">
    <property type="entry name" value="CALMODULIN-BINDING TRANSCRIPTION ACTIVATOR, ISOFORM F"/>
    <property type="match status" value="1"/>
</dbReference>
<evidence type="ECO:0000256" key="14">
    <source>
        <dbReference type="SAM" id="MobiDB-lite"/>
    </source>
</evidence>
<dbReference type="PROSITE" id="PS50297">
    <property type="entry name" value="ANK_REP_REGION"/>
    <property type="match status" value="1"/>
</dbReference>
<evidence type="ECO:0000313" key="17">
    <source>
        <dbReference type="Proteomes" id="UP000077755"/>
    </source>
</evidence>
<dbReference type="Gene3D" id="2.60.40.10">
    <property type="entry name" value="Immunoglobulins"/>
    <property type="match status" value="1"/>
</dbReference>
<dbReference type="Pfam" id="PF00612">
    <property type="entry name" value="IQ"/>
    <property type="match status" value="2"/>
</dbReference>
<organism evidence="16 17">
    <name type="scientific">Daucus carota subsp. sativus</name>
    <name type="common">Carrot</name>
    <dbReference type="NCBI Taxonomy" id="79200"/>
    <lineage>
        <taxon>Eukaryota</taxon>
        <taxon>Viridiplantae</taxon>
        <taxon>Streptophyta</taxon>
        <taxon>Embryophyta</taxon>
        <taxon>Tracheophyta</taxon>
        <taxon>Spermatophyta</taxon>
        <taxon>Magnoliopsida</taxon>
        <taxon>eudicotyledons</taxon>
        <taxon>Gunneridae</taxon>
        <taxon>Pentapetalae</taxon>
        <taxon>asterids</taxon>
        <taxon>campanulids</taxon>
        <taxon>Apiales</taxon>
        <taxon>Apiaceae</taxon>
        <taxon>Apioideae</taxon>
        <taxon>Scandiceae</taxon>
        <taxon>Daucinae</taxon>
        <taxon>Daucus</taxon>
        <taxon>Daucus sect. Daucus</taxon>
    </lineage>
</organism>
<evidence type="ECO:0000256" key="12">
    <source>
        <dbReference type="ARBA" id="ARBA00023242"/>
    </source>
</evidence>
<keyword evidence="6" id="KW-0805">Transcription regulation</keyword>
<dbReference type="SMART" id="SM01076">
    <property type="entry name" value="CG-1"/>
    <property type="match status" value="1"/>
</dbReference>
<evidence type="ECO:0000256" key="1">
    <source>
        <dbReference type="ARBA" id="ARBA00004123"/>
    </source>
</evidence>
<dbReference type="Gene3D" id="1.20.5.190">
    <property type="match status" value="1"/>
</dbReference>
<dbReference type="SUPFAM" id="SSF52540">
    <property type="entry name" value="P-loop containing nucleoside triphosphate hydrolases"/>
    <property type="match status" value="1"/>
</dbReference>
<evidence type="ECO:0000313" key="16">
    <source>
        <dbReference type="EMBL" id="WOH13704.1"/>
    </source>
</evidence>
<comment type="subcellular location">
    <subcellularLocation>
        <location evidence="1">Nucleus</location>
    </subcellularLocation>
</comment>
<keyword evidence="9" id="KW-0238">DNA-binding</keyword>
<proteinExistence type="inferred from homology"/>
<accession>A0AAF0XVQ6</accession>
<dbReference type="Pfam" id="PF01833">
    <property type="entry name" value="TIG"/>
    <property type="match status" value="1"/>
</dbReference>
<dbReference type="SUPFAM" id="SSF81296">
    <property type="entry name" value="E set domains"/>
    <property type="match status" value="1"/>
</dbReference>
<keyword evidence="7" id="KW-0346">Stress response</keyword>
<dbReference type="InterPro" id="IPR000048">
    <property type="entry name" value="IQ_motif_EF-hand-BS"/>
</dbReference>
<dbReference type="GO" id="GO:0003690">
    <property type="term" value="F:double-stranded DNA binding"/>
    <property type="evidence" value="ECO:0007669"/>
    <property type="project" value="TreeGrafter"/>
</dbReference>
<dbReference type="SUPFAM" id="SSF48403">
    <property type="entry name" value="Ankyrin repeat"/>
    <property type="match status" value="1"/>
</dbReference>
<dbReference type="SMART" id="SM00015">
    <property type="entry name" value="IQ"/>
    <property type="match status" value="3"/>
</dbReference>
<keyword evidence="12" id="KW-0539">Nucleus</keyword>
<evidence type="ECO:0000256" key="7">
    <source>
        <dbReference type="ARBA" id="ARBA00023016"/>
    </source>
</evidence>
<evidence type="ECO:0000256" key="8">
    <source>
        <dbReference type="ARBA" id="ARBA00023043"/>
    </source>
</evidence>
<keyword evidence="5" id="KW-0112">Calmodulin-binding</keyword>
<keyword evidence="4" id="KW-0106">Calcium</keyword>
<reference evidence="16" key="1">
    <citation type="journal article" date="2016" name="Nat. Genet.">
        <title>A high-quality carrot genome assembly provides new insights into carotenoid accumulation and asterid genome evolution.</title>
        <authorList>
            <person name="Iorizzo M."/>
            <person name="Ellison S."/>
            <person name="Senalik D."/>
            <person name="Zeng P."/>
            <person name="Satapoomin P."/>
            <person name="Huang J."/>
            <person name="Bowman M."/>
            <person name="Iovene M."/>
            <person name="Sanseverino W."/>
            <person name="Cavagnaro P."/>
            <person name="Yildiz M."/>
            <person name="Macko-Podgorni A."/>
            <person name="Moranska E."/>
            <person name="Grzebelus E."/>
            <person name="Grzebelus D."/>
            <person name="Ashrafi H."/>
            <person name="Zheng Z."/>
            <person name="Cheng S."/>
            <person name="Spooner D."/>
            <person name="Van Deynze A."/>
            <person name="Simon P."/>
        </authorList>
    </citation>
    <scope>NUCLEOTIDE SEQUENCE</scope>
    <source>
        <tissue evidence="16">Leaf</tissue>
    </source>
</reference>
<dbReference type="InterPro" id="IPR005559">
    <property type="entry name" value="CG-1_dom"/>
</dbReference>
<dbReference type="Pfam" id="PF03859">
    <property type="entry name" value="CG-1"/>
    <property type="match status" value="1"/>
</dbReference>
<dbReference type="CDD" id="cd00102">
    <property type="entry name" value="IPT"/>
    <property type="match status" value="1"/>
</dbReference>
<reference evidence="16" key="2">
    <citation type="submission" date="2022-03" db="EMBL/GenBank/DDBJ databases">
        <title>Draft title - Genomic analysis of global carrot germplasm unveils the trajectory of domestication and the origin of high carotenoid orange carrot.</title>
        <authorList>
            <person name="Iorizzo M."/>
            <person name="Ellison S."/>
            <person name="Senalik D."/>
            <person name="Macko-Podgorni A."/>
            <person name="Grzebelus D."/>
            <person name="Bostan H."/>
            <person name="Rolling W."/>
            <person name="Curaba J."/>
            <person name="Simon P."/>
        </authorList>
    </citation>
    <scope>NUCLEOTIDE SEQUENCE</scope>
    <source>
        <tissue evidence="16">Leaf</tissue>
    </source>
</reference>
<protein>
    <recommendedName>
        <fullName evidence="15">CG-1 domain-containing protein</fullName>
    </recommendedName>
</protein>
<dbReference type="PANTHER" id="PTHR23335">
    <property type="entry name" value="CALMODULIN-BINDING TRANSCRIPTION ACTIVATOR CAMTA"/>
    <property type="match status" value="1"/>
</dbReference>
<evidence type="ECO:0000259" key="15">
    <source>
        <dbReference type="PROSITE" id="PS51437"/>
    </source>
</evidence>
<evidence type="ECO:0000256" key="11">
    <source>
        <dbReference type="ARBA" id="ARBA00023163"/>
    </source>
</evidence>
<dbReference type="GO" id="GO:0005634">
    <property type="term" value="C:nucleus"/>
    <property type="evidence" value="ECO:0007669"/>
    <property type="project" value="UniProtKB-SubCell"/>
</dbReference>
<dbReference type="PROSITE" id="PS50088">
    <property type="entry name" value="ANK_REPEAT"/>
    <property type="match status" value="1"/>
</dbReference>
<dbReference type="GO" id="GO:0003712">
    <property type="term" value="F:transcription coregulator activity"/>
    <property type="evidence" value="ECO:0007669"/>
    <property type="project" value="TreeGrafter"/>
</dbReference>
<evidence type="ECO:0000256" key="5">
    <source>
        <dbReference type="ARBA" id="ARBA00022860"/>
    </source>
</evidence>
<comment type="similarity">
    <text evidence="2">Belongs to the CAMTA family.</text>
</comment>
<dbReference type="InterPro" id="IPR027417">
    <property type="entry name" value="P-loop_NTPase"/>
</dbReference>
<keyword evidence="17" id="KW-1185">Reference proteome</keyword>
<evidence type="ECO:0000256" key="3">
    <source>
        <dbReference type="ARBA" id="ARBA00022737"/>
    </source>
</evidence>
<name>A0AAF0XVQ6_DAUCS</name>
<feature type="repeat" description="ANK" evidence="13">
    <location>
        <begin position="668"/>
        <end position="700"/>
    </location>
</feature>